<name>J3L0S8_ORYBR</name>
<reference evidence="1" key="1">
    <citation type="journal article" date="2013" name="Nat. Commun.">
        <title>Whole-genome sequencing of Oryza brachyantha reveals mechanisms underlying Oryza genome evolution.</title>
        <authorList>
            <person name="Chen J."/>
            <person name="Huang Q."/>
            <person name="Gao D."/>
            <person name="Wang J."/>
            <person name="Lang Y."/>
            <person name="Liu T."/>
            <person name="Li B."/>
            <person name="Bai Z."/>
            <person name="Luis Goicoechea J."/>
            <person name="Liang C."/>
            <person name="Chen C."/>
            <person name="Zhang W."/>
            <person name="Sun S."/>
            <person name="Liao Y."/>
            <person name="Zhang X."/>
            <person name="Yang L."/>
            <person name="Song C."/>
            <person name="Wang M."/>
            <person name="Shi J."/>
            <person name="Liu G."/>
            <person name="Liu J."/>
            <person name="Zhou H."/>
            <person name="Zhou W."/>
            <person name="Yu Q."/>
            <person name="An N."/>
            <person name="Chen Y."/>
            <person name="Cai Q."/>
            <person name="Wang B."/>
            <person name="Liu B."/>
            <person name="Min J."/>
            <person name="Huang Y."/>
            <person name="Wu H."/>
            <person name="Li Z."/>
            <person name="Zhang Y."/>
            <person name="Yin Y."/>
            <person name="Song W."/>
            <person name="Jiang J."/>
            <person name="Jackson S.A."/>
            <person name="Wing R.A."/>
            <person name="Wang J."/>
            <person name="Chen M."/>
        </authorList>
    </citation>
    <scope>NUCLEOTIDE SEQUENCE [LARGE SCALE GENOMIC DNA]</scope>
    <source>
        <strain evidence="1">cv. IRGC 101232</strain>
    </source>
</reference>
<dbReference type="Gramene" id="OB01G28340.1">
    <property type="protein sequence ID" value="OB01G28340.1"/>
    <property type="gene ID" value="OB01G28340"/>
</dbReference>
<protein>
    <submittedName>
        <fullName evidence="1">Uncharacterized protein</fullName>
    </submittedName>
</protein>
<dbReference type="Proteomes" id="UP000006038">
    <property type="component" value="Chromosome 1"/>
</dbReference>
<reference evidence="1" key="2">
    <citation type="submission" date="2013-04" db="UniProtKB">
        <authorList>
            <consortium name="EnsemblPlants"/>
        </authorList>
    </citation>
    <scope>IDENTIFICATION</scope>
</reference>
<dbReference type="EnsemblPlants" id="OB01G28340.1">
    <property type="protein sequence ID" value="OB01G28340.1"/>
    <property type="gene ID" value="OB01G28340"/>
</dbReference>
<dbReference type="AlphaFoldDB" id="J3L0S8"/>
<evidence type="ECO:0000313" key="1">
    <source>
        <dbReference type="EnsemblPlants" id="OB01G28340.1"/>
    </source>
</evidence>
<keyword evidence="2" id="KW-1185">Reference proteome</keyword>
<organism evidence="1">
    <name type="scientific">Oryza brachyantha</name>
    <name type="common">malo sina</name>
    <dbReference type="NCBI Taxonomy" id="4533"/>
    <lineage>
        <taxon>Eukaryota</taxon>
        <taxon>Viridiplantae</taxon>
        <taxon>Streptophyta</taxon>
        <taxon>Embryophyta</taxon>
        <taxon>Tracheophyta</taxon>
        <taxon>Spermatophyta</taxon>
        <taxon>Magnoliopsida</taxon>
        <taxon>Liliopsida</taxon>
        <taxon>Poales</taxon>
        <taxon>Poaceae</taxon>
        <taxon>BOP clade</taxon>
        <taxon>Oryzoideae</taxon>
        <taxon>Oryzeae</taxon>
        <taxon>Oryzinae</taxon>
        <taxon>Oryza</taxon>
    </lineage>
</organism>
<evidence type="ECO:0000313" key="2">
    <source>
        <dbReference type="Proteomes" id="UP000006038"/>
    </source>
</evidence>
<dbReference type="HOGENOM" id="CLU_809797_0_0_1"/>
<proteinExistence type="predicted"/>
<sequence>MDPSRGSPALRAWAALAPVGWPRTVASIGTVGGTSSVAVDADRVALLLTGAAAEVGAGVHRPEASGAGWVDVARLPRIMRKAASSGASKEEGLETSGISASGSKANLFAAGSSGEVLAAFLSSEMNAITANNRRMVLVRLRLNGEKVADEVEVWGNAEKSLTNIDEYRDLHGGVGIQTLEEGRHREPETLQKERIKNNYLSNSLGAMISQQLLPWDQPGGRHRGKILVGARRGVLEGERQCLSQIHWVRHEWGLLWDEGMSTSLRKLPTANSGALSCGFRRWGIAGVILDFHLYELFLMTPDEFGNETSATGKVIFSDFGGCKEHPHPSLYATWAAVLVQIAP</sequence>
<accession>J3L0S8</accession>